<evidence type="ECO:0000256" key="1">
    <source>
        <dbReference type="SAM" id="MobiDB-lite"/>
    </source>
</evidence>
<feature type="region of interest" description="Disordered" evidence="1">
    <location>
        <begin position="69"/>
        <end position="148"/>
    </location>
</feature>
<feature type="compositionally biased region" description="Basic and acidic residues" evidence="1">
    <location>
        <begin position="90"/>
        <end position="100"/>
    </location>
</feature>
<keyword evidence="3" id="KW-1185">Reference proteome</keyword>
<dbReference type="AlphaFoldDB" id="A0A0D2N2A6"/>
<dbReference type="Proteomes" id="UP000054270">
    <property type="component" value="Unassembled WGS sequence"/>
</dbReference>
<gene>
    <name evidence="2" type="ORF">HYPSUDRAFT_59939</name>
</gene>
<reference evidence="3" key="1">
    <citation type="submission" date="2014-04" db="EMBL/GenBank/DDBJ databases">
        <title>Evolutionary Origins and Diversification of the Mycorrhizal Mutualists.</title>
        <authorList>
            <consortium name="DOE Joint Genome Institute"/>
            <consortium name="Mycorrhizal Genomics Consortium"/>
            <person name="Kohler A."/>
            <person name="Kuo A."/>
            <person name="Nagy L.G."/>
            <person name="Floudas D."/>
            <person name="Copeland A."/>
            <person name="Barry K.W."/>
            <person name="Cichocki N."/>
            <person name="Veneault-Fourrey C."/>
            <person name="LaButti K."/>
            <person name="Lindquist E.A."/>
            <person name="Lipzen A."/>
            <person name="Lundell T."/>
            <person name="Morin E."/>
            <person name="Murat C."/>
            <person name="Riley R."/>
            <person name="Ohm R."/>
            <person name="Sun H."/>
            <person name="Tunlid A."/>
            <person name="Henrissat B."/>
            <person name="Grigoriev I.V."/>
            <person name="Hibbett D.S."/>
            <person name="Martin F."/>
        </authorList>
    </citation>
    <scope>NUCLEOTIDE SEQUENCE [LARGE SCALE GENOMIC DNA]</scope>
    <source>
        <strain evidence="3">FD-334 SS-4</strain>
    </source>
</reference>
<proteinExistence type="predicted"/>
<name>A0A0D2N2A6_HYPSF</name>
<accession>A0A0D2N2A6</accession>
<organism evidence="2 3">
    <name type="scientific">Hypholoma sublateritium (strain FD-334 SS-4)</name>
    <dbReference type="NCBI Taxonomy" id="945553"/>
    <lineage>
        <taxon>Eukaryota</taxon>
        <taxon>Fungi</taxon>
        <taxon>Dikarya</taxon>
        <taxon>Basidiomycota</taxon>
        <taxon>Agaricomycotina</taxon>
        <taxon>Agaricomycetes</taxon>
        <taxon>Agaricomycetidae</taxon>
        <taxon>Agaricales</taxon>
        <taxon>Agaricineae</taxon>
        <taxon>Strophariaceae</taxon>
        <taxon>Hypholoma</taxon>
    </lineage>
</organism>
<dbReference type="EMBL" id="KN817748">
    <property type="protein sequence ID" value="KJA13374.1"/>
    <property type="molecule type" value="Genomic_DNA"/>
</dbReference>
<evidence type="ECO:0000313" key="2">
    <source>
        <dbReference type="EMBL" id="KJA13374.1"/>
    </source>
</evidence>
<protein>
    <submittedName>
        <fullName evidence="2">Uncharacterized protein</fullName>
    </submittedName>
</protein>
<sequence>MLTLDLQTGGVVNGKGHLVFVKDILSNVAVVCLEDLTVSGGRALIGETIDMNTRLGALQPPLTIVINSATEDETSSDSSVSSGLMYAESRNTEDEARYEDANDDIASAAGLPSAPIMMERPGLEPNRTLQENEGRAPGEQAPEQSETAIEHQTHANGIPPAQGIVKYYA</sequence>
<evidence type="ECO:0000313" key="3">
    <source>
        <dbReference type="Proteomes" id="UP000054270"/>
    </source>
</evidence>